<accession>A0A818LDH6</accession>
<gene>
    <name evidence="1" type="ORF">FME351_LOCUS20457</name>
</gene>
<dbReference type="Proteomes" id="UP000663869">
    <property type="component" value="Unassembled WGS sequence"/>
</dbReference>
<dbReference type="AlphaFoldDB" id="A0A818LDH6"/>
<organism evidence="1 2">
    <name type="scientific">Rotaria socialis</name>
    <dbReference type="NCBI Taxonomy" id="392032"/>
    <lineage>
        <taxon>Eukaryota</taxon>
        <taxon>Metazoa</taxon>
        <taxon>Spiralia</taxon>
        <taxon>Gnathifera</taxon>
        <taxon>Rotifera</taxon>
        <taxon>Eurotatoria</taxon>
        <taxon>Bdelloidea</taxon>
        <taxon>Philodinida</taxon>
        <taxon>Philodinidae</taxon>
        <taxon>Rotaria</taxon>
    </lineage>
</organism>
<dbReference type="EMBL" id="CAJNYU010002643">
    <property type="protein sequence ID" value="CAF3571119.1"/>
    <property type="molecule type" value="Genomic_DNA"/>
</dbReference>
<name>A0A818LDH6_9BILA</name>
<reference evidence="1" key="1">
    <citation type="submission" date="2021-02" db="EMBL/GenBank/DDBJ databases">
        <authorList>
            <person name="Nowell W R."/>
        </authorList>
    </citation>
    <scope>NUCLEOTIDE SEQUENCE</scope>
</reference>
<proteinExistence type="predicted"/>
<sequence length="47" mass="5293">FWDMLDESSFEENSFKTSSTLIPPRLARLFLLFVVSSSSVTGSGYWG</sequence>
<evidence type="ECO:0000313" key="2">
    <source>
        <dbReference type="Proteomes" id="UP000663869"/>
    </source>
</evidence>
<comment type="caution">
    <text evidence="1">The sequence shown here is derived from an EMBL/GenBank/DDBJ whole genome shotgun (WGS) entry which is preliminary data.</text>
</comment>
<feature type="non-terminal residue" evidence="1">
    <location>
        <position position="1"/>
    </location>
</feature>
<evidence type="ECO:0000313" key="1">
    <source>
        <dbReference type="EMBL" id="CAF3571119.1"/>
    </source>
</evidence>
<protein>
    <submittedName>
        <fullName evidence="1">Uncharacterized protein</fullName>
    </submittedName>
</protein>